<dbReference type="Pfam" id="PF21645">
    <property type="entry name" value="FakA-like_M"/>
    <property type="match status" value="1"/>
</dbReference>
<evidence type="ECO:0000313" key="2">
    <source>
        <dbReference type="EMBL" id="APV43947.1"/>
    </source>
</evidence>
<dbReference type="PANTHER" id="PTHR33434">
    <property type="entry name" value="DEGV DOMAIN-CONTAINING PROTEIN DR_1986-RELATED"/>
    <property type="match status" value="1"/>
</dbReference>
<dbReference type="InterPro" id="IPR048394">
    <property type="entry name" value="FakA-like_M"/>
</dbReference>
<dbReference type="PROSITE" id="PS51480">
    <property type="entry name" value="DHAL"/>
    <property type="match status" value="1"/>
</dbReference>
<proteinExistence type="predicted"/>
<name>A0A1P8F632_9CHLR</name>
<dbReference type="InterPro" id="IPR033470">
    <property type="entry name" value="FakA-like_C"/>
</dbReference>
<dbReference type="SMART" id="SM01121">
    <property type="entry name" value="Dak1_2"/>
    <property type="match status" value="1"/>
</dbReference>
<dbReference type="Gene3D" id="1.25.40.340">
    <property type="match status" value="1"/>
</dbReference>
<dbReference type="EMBL" id="CP018258">
    <property type="protein sequence ID" value="APV43947.1"/>
    <property type="molecule type" value="Genomic_DNA"/>
</dbReference>
<evidence type="ECO:0000313" key="3">
    <source>
        <dbReference type="Proteomes" id="UP000185934"/>
    </source>
</evidence>
<dbReference type="Proteomes" id="UP000185934">
    <property type="component" value="Chromosome"/>
</dbReference>
<dbReference type="Pfam" id="PF02734">
    <property type="entry name" value="Dak2"/>
    <property type="match status" value="1"/>
</dbReference>
<dbReference type="NCBIfam" id="TIGR03599">
    <property type="entry name" value="YloV"/>
    <property type="match status" value="1"/>
</dbReference>
<dbReference type="InterPro" id="IPR036117">
    <property type="entry name" value="DhaL_dom_sf"/>
</dbReference>
<dbReference type="Pfam" id="PF13684">
    <property type="entry name" value="FakA-like_C"/>
    <property type="match status" value="1"/>
</dbReference>
<dbReference type="RefSeq" id="WP_076003691.1">
    <property type="nucleotide sequence ID" value="NZ_CP018258.1"/>
</dbReference>
<reference evidence="3" key="1">
    <citation type="submission" date="2016-11" db="EMBL/GenBank/DDBJ databases">
        <title>Dehalogenimonas formicexedens sp. nov., a chlorinated alkane respiring bacterium isolated from contaminated groundwater.</title>
        <authorList>
            <person name="Key T.A."/>
            <person name="Bowman K.S."/>
            <person name="Lee I."/>
            <person name="Chun J."/>
            <person name="Albuquerque L."/>
            <person name="da Costa M.S."/>
            <person name="Rainey F.A."/>
            <person name="Moe W.M."/>
        </authorList>
    </citation>
    <scope>NUCLEOTIDE SEQUENCE [LARGE SCALE GENOMIC DNA]</scope>
    <source>
        <strain evidence="3">NSZ-14</strain>
    </source>
</reference>
<evidence type="ECO:0000259" key="1">
    <source>
        <dbReference type="PROSITE" id="PS51480"/>
    </source>
</evidence>
<dbReference type="PANTHER" id="PTHR33434:SF4">
    <property type="entry name" value="PHOSPHATASE PROTEIN"/>
    <property type="match status" value="1"/>
</dbReference>
<organism evidence="2 3">
    <name type="scientific">Dehalogenimonas formicexedens</name>
    <dbReference type="NCBI Taxonomy" id="1839801"/>
    <lineage>
        <taxon>Bacteria</taxon>
        <taxon>Bacillati</taxon>
        <taxon>Chloroflexota</taxon>
        <taxon>Dehalococcoidia</taxon>
        <taxon>Dehalococcoidales</taxon>
        <taxon>Dehalococcoidaceae</taxon>
        <taxon>Dehalogenimonas</taxon>
    </lineage>
</organism>
<dbReference type="InterPro" id="IPR050270">
    <property type="entry name" value="DegV_domain_contain"/>
</dbReference>
<dbReference type="InterPro" id="IPR019986">
    <property type="entry name" value="YloV-like"/>
</dbReference>
<dbReference type="GO" id="GO:0004371">
    <property type="term" value="F:glycerone kinase activity"/>
    <property type="evidence" value="ECO:0007669"/>
    <property type="project" value="InterPro"/>
</dbReference>
<gene>
    <name evidence="2" type="ORF">Dform_00592</name>
</gene>
<dbReference type="STRING" id="1839801.Dform_00592"/>
<feature type="domain" description="DhaL" evidence="1">
    <location>
        <begin position="10"/>
        <end position="202"/>
    </location>
</feature>
<dbReference type="SUPFAM" id="SSF101473">
    <property type="entry name" value="DhaL-like"/>
    <property type="match status" value="1"/>
</dbReference>
<dbReference type="OrthoDB" id="9760324at2"/>
<dbReference type="GO" id="GO:0006071">
    <property type="term" value="P:glycerol metabolic process"/>
    <property type="evidence" value="ECO:0007669"/>
    <property type="project" value="InterPro"/>
</dbReference>
<protein>
    <recommendedName>
        <fullName evidence="1">DhaL domain-containing protein</fullName>
    </recommendedName>
</protein>
<sequence length="544" mass="57759">MSAQAIMTGQEMRDMLAAAAAWLEKSASDIDALNVFPVPDGDCGTNMLLTLRSAVDETSRVTADNVGEVSAAVAKGALMGARGNSGVISSQIWRGVATVFEGKETVTAADWAEALTKAVETAYKGLSNPVEGTILTVLTDVAGAARSSAENDDSIVKLIESAMNAASESVARTPKLLPALRDAGVVDAGGQGLYTELEGMLHYLRGETEQMQFKKSRVIASSLPLAAKPVSRLSPTDEDPFGYCTEFLLKGENLDLNKIRTQLKRKGQSLIVVGDPSTIRVHIHALAPGRVLNYVTKMGTVHKVSIRNMDEQHEDFLALQKDRQPTVEIAIVAIVAGDGFADVFASLGASGIVAGGQTMNPSTKDILQAVEAAASEKVIILPNNKNIVPAAEQVKQLTHKTIAVIPTETLPQGVASLLAFDYEADFDSNVQRMNEAKASVRTVEITHAVRDTKINGLVIKKGQAIGLLDGHLAAVDEASDKVLADLLAKTDLSKIEVMTLYFGAGTAETSARAMAESLMTKYPSKQVEVVSGGQPHYDYVVSLE</sequence>
<dbReference type="AlphaFoldDB" id="A0A1P8F632"/>
<keyword evidence="3" id="KW-1185">Reference proteome</keyword>
<accession>A0A1P8F632</accession>
<dbReference type="KEGG" id="dfo:Dform_00592"/>
<dbReference type="SMART" id="SM01120">
    <property type="entry name" value="Dak2"/>
    <property type="match status" value="1"/>
</dbReference>
<dbReference type="InterPro" id="IPR004007">
    <property type="entry name" value="DhaL_dom"/>
</dbReference>